<dbReference type="Gene3D" id="2.60.120.1140">
    <property type="entry name" value="Protein of unknown function DUF192"/>
    <property type="match status" value="1"/>
</dbReference>
<dbReference type="AlphaFoldDB" id="A0A1I4E9J6"/>
<gene>
    <name evidence="2" type="ORF">SAMN05216302_10262</name>
</gene>
<reference evidence="3" key="1">
    <citation type="submission" date="2016-10" db="EMBL/GenBank/DDBJ databases">
        <authorList>
            <person name="Varghese N."/>
            <person name="Submissions S."/>
        </authorList>
    </citation>
    <scope>NUCLEOTIDE SEQUENCE [LARGE SCALE GENOMIC DNA]</scope>
    <source>
        <strain evidence="3">Nm69</strain>
    </source>
</reference>
<keyword evidence="3" id="KW-1185">Reference proteome</keyword>
<evidence type="ECO:0008006" key="4">
    <source>
        <dbReference type="Google" id="ProtNLM"/>
    </source>
</evidence>
<accession>A0A1I4E9J6</accession>
<evidence type="ECO:0000313" key="3">
    <source>
        <dbReference type="Proteomes" id="UP000199533"/>
    </source>
</evidence>
<dbReference type="InterPro" id="IPR038695">
    <property type="entry name" value="Saro_0823-like_sf"/>
</dbReference>
<dbReference type="STRING" id="52441.SAMN05216302_10262"/>
<sequence>MMRLIVIINYCLMMFMAHSTHAHASDLPRISLQISKYMISAEMATTHRTRAQGLMFRESLAENTGMLFVFPKSAYYGMWMKNTILPLSVAFIDEKGTIINIADMEPDSLVTHRSAGPAKYALEMSGGWFASRKISAGDLVSGLEHAPVAN</sequence>
<dbReference type="PANTHER" id="PTHR37953">
    <property type="entry name" value="UPF0127 PROTEIN MJ1496"/>
    <property type="match status" value="1"/>
</dbReference>
<dbReference type="Pfam" id="PF02643">
    <property type="entry name" value="DUF192"/>
    <property type="match status" value="1"/>
</dbReference>
<evidence type="ECO:0000313" key="2">
    <source>
        <dbReference type="EMBL" id="SFL00861.1"/>
    </source>
</evidence>
<name>A0A1I4E9J6_9PROT</name>
<keyword evidence="1" id="KW-0732">Signal</keyword>
<dbReference type="Proteomes" id="UP000199533">
    <property type="component" value="Unassembled WGS sequence"/>
</dbReference>
<proteinExistence type="predicted"/>
<dbReference type="PANTHER" id="PTHR37953:SF1">
    <property type="entry name" value="UPF0127 PROTEIN MJ1496"/>
    <property type="match status" value="1"/>
</dbReference>
<evidence type="ECO:0000256" key="1">
    <source>
        <dbReference type="SAM" id="SignalP"/>
    </source>
</evidence>
<feature type="signal peptide" evidence="1">
    <location>
        <begin position="1"/>
        <end position="24"/>
    </location>
</feature>
<feature type="chain" id="PRO_5011641693" description="DUF192 domain-containing protein" evidence="1">
    <location>
        <begin position="25"/>
        <end position="150"/>
    </location>
</feature>
<dbReference type="EMBL" id="FOSP01000026">
    <property type="protein sequence ID" value="SFL00861.1"/>
    <property type="molecule type" value="Genomic_DNA"/>
</dbReference>
<protein>
    <recommendedName>
        <fullName evidence="4">DUF192 domain-containing protein</fullName>
    </recommendedName>
</protein>
<dbReference type="InterPro" id="IPR003795">
    <property type="entry name" value="DUF192"/>
</dbReference>
<organism evidence="2 3">
    <name type="scientific">Nitrosomonas aestuarii</name>
    <dbReference type="NCBI Taxonomy" id="52441"/>
    <lineage>
        <taxon>Bacteria</taxon>
        <taxon>Pseudomonadati</taxon>
        <taxon>Pseudomonadota</taxon>
        <taxon>Betaproteobacteria</taxon>
        <taxon>Nitrosomonadales</taxon>
        <taxon>Nitrosomonadaceae</taxon>
        <taxon>Nitrosomonas</taxon>
    </lineage>
</organism>